<dbReference type="STRING" id="30066.A0A182UZ41"/>
<dbReference type="AlphaFoldDB" id="A0A182UZ41"/>
<keyword evidence="1" id="KW-0812">Transmembrane</keyword>
<dbReference type="VEuPathDB" id="VectorBase:AMEM21_010577"/>
<dbReference type="VEuPathDB" id="VectorBase:AMEM006126"/>
<evidence type="ECO:0000313" key="3">
    <source>
        <dbReference type="Proteomes" id="UP000075903"/>
    </source>
</evidence>
<evidence type="ECO:0000313" key="2">
    <source>
        <dbReference type="EnsemblMetazoa" id="AMEM006126-PA"/>
    </source>
</evidence>
<sequence>MSAHIRRLRLPSDFKRRLRDLRYIEHWKASEHKMLLQVAGVAVLKDRLKPEMYDHFLLLFVAMTMLSTLYHRTLWGYADELLHQFEADYAQIYSQELVNSNVHSLLHVLEDVENFGDLGTISAYDFEARLHGIRQLVRTGRYSLAQAVNRIFELQRVEANRLKQL</sequence>
<dbReference type="PANTHER" id="PTHR33053">
    <property type="entry name" value="PROTEIN, PUTATIVE-RELATED"/>
    <property type="match status" value="1"/>
</dbReference>
<dbReference type="EnsemblMetazoa" id="AMEM006126-RA">
    <property type="protein sequence ID" value="AMEM006126-PA"/>
    <property type="gene ID" value="AMEM006126"/>
</dbReference>
<reference evidence="2" key="1">
    <citation type="submission" date="2020-05" db="UniProtKB">
        <authorList>
            <consortium name="EnsemblMetazoa"/>
        </authorList>
    </citation>
    <scope>IDENTIFICATION</scope>
    <source>
        <strain evidence="2">MAF</strain>
    </source>
</reference>
<evidence type="ECO:0000256" key="1">
    <source>
        <dbReference type="SAM" id="Phobius"/>
    </source>
</evidence>
<feature type="transmembrane region" description="Helical" evidence="1">
    <location>
        <begin position="56"/>
        <end position="75"/>
    </location>
</feature>
<accession>A0A182UZ41</accession>
<protein>
    <submittedName>
        <fullName evidence="2">Uncharacterized protein</fullName>
    </submittedName>
</protein>
<keyword evidence="3" id="KW-1185">Reference proteome</keyword>
<dbReference type="PANTHER" id="PTHR33053:SF9">
    <property type="entry name" value="AGAP000105-PA"/>
    <property type="match status" value="1"/>
</dbReference>
<keyword evidence="1" id="KW-1133">Transmembrane helix</keyword>
<name>A0A182UZ41_ANOME</name>
<keyword evidence="1" id="KW-0472">Membrane</keyword>
<dbReference type="Proteomes" id="UP000075903">
    <property type="component" value="Unassembled WGS sequence"/>
</dbReference>
<organism evidence="2 3">
    <name type="scientific">Anopheles merus</name>
    <name type="common">Mosquito</name>
    <dbReference type="NCBI Taxonomy" id="30066"/>
    <lineage>
        <taxon>Eukaryota</taxon>
        <taxon>Metazoa</taxon>
        <taxon>Ecdysozoa</taxon>
        <taxon>Arthropoda</taxon>
        <taxon>Hexapoda</taxon>
        <taxon>Insecta</taxon>
        <taxon>Pterygota</taxon>
        <taxon>Neoptera</taxon>
        <taxon>Endopterygota</taxon>
        <taxon>Diptera</taxon>
        <taxon>Nematocera</taxon>
        <taxon>Culicoidea</taxon>
        <taxon>Culicidae</taxon>
        <taxon>Anophelinae</taxon>
        <taxon>Anopheles</taxon>
    </lineage>
</organism>
<proteinExistence type="predicted"/>